<evidence type="ECO:0000256" key="4">
    <source>
        <dbReference type="ARBA" id="ARBA00022723"/>
    </source>
</evidence>
<accession>A0ABQ9ZSR8</accession>
<dbReference type="EC" id="2.3.2.27" evidence="2"/>
<keyword evidence="3" id="KW-0808">Transferase</keyword>
<dbReference type="SMART" id="SM00184">
    <property type="entry name" value="RING"/>
    <property type="match status" value="1"/>
</dbReference>
<protein>
    <recommendedName>
        <fullName evidence="2">RING-type E3 ubiquitin transferase</fullName>
        <ecNumber evidence="2">2.3.2.27</ecNumber>
    </recommendedName>
</protein>
<dbReference type="PROSITE" id="PS50089">
    <property type="entry name" value="ZF_RING_2"/>
    <property type="match status" value="1"/>
</dbReference>
<dbReference type="InterPro" id="IPR036855">
    <property type="entry name" value="Znf_CCCH_sf"/>
</dbReference>
<dbReference type="InterPro" id="IPR000571">
    <property type="entry name" value="Znf_CCCH"/>
</dbReference>
<dbReference type="Pfam" id="PF00642">
    <property type="entry name" value="zf-CCCH"/>
    <property type="match status" value="1"/>
</dbReference>
<gene>
    <name evidence="11" type="ORF">OUZ56_030946</name>
</gene>
<dbReference type="InterPro" id="IPR041367">
    <property type="entry name" value="Znf-CCCH_4"/>
</dbReference>
<keyword evidence="12" id="KW-1185">Reference proteome</keyword>
<dbReference type="Gene3D" id="3.30.40.10">
    <property type="entry name" value="Zinc/RING finger domain, C3HC4 (zinc finger)"/>
    <property type="match status" value="1"/>
</dbReference>
<dbReference type="Proteomes" id="UP001234178">
    <property type="component" value="Unassembled WGS sequence"/>
</dbReference>
<evidence type="ECO:0000313" key="12">
    <source>
        <dbReference type="Proteomes" id="UP001234178"/>
    </source>
</evidence>
<keyword evidence="7 8" id="KW-0862">Zinc</keyword>
<dbReference type="InterPro" id="IPR017907">
    <property type="entry name" value="Znf_RING_CS"/>
</dbReference>
<feature type="zinc finger region" description="C3H1-type" evidence="8">
    <location>
        <begin position="201"/>
        <end position="228"/>
    </location>
</feature>
<feature type="domain" description="C3H1-type" evidence="10">
    <location>
        <begin position="357"/>
        <end position="386"/>
    </location>
</feature>
<dbReference type="Pfam" id="PF14608">
    <property type="entry name" value="zf-CCCH_2"/>
    <property type="match status" value="1"/>
</dbReference>
<feature type="zinc finger region" description="C3H1-type" evidence="8">
    <location>
        <begin position="88"/>
        <end position="115"/>
    </location>
</feature>
<dbReference type="SMART" id="SM00356">
    <property type="entry name" value="ZnF_C3H1"/>
    <property type="match status" value="3"/>
</dbReference>
<dbReference type="PANTHER" id="PTHR11224:SF10">
    <property type="entry name" value="IP09428P-RELATED"/>
    <property type="match status" value="1"/>
</dbReference>
<dbReference type="Gene3D" id="4.10.1000.10">
    <property type="entry name" value="Zinc finger, CCCH-type"/>
    <property type="match status" value="1"/>
</dbReference>
<evidence type="ECO:0000256" key="8">
    <source>
        <dbReference type="PROSITE-ProRule" id="PRU00723"/>
    </source>
</evidence>
<dbReference type="Gene3D" id="2.30.30.1190">
    <property type="match status" value="1"/>
</dbReference>
<evidence type="ECO:0000259" key="10">
    <source>
        <dbReference type="PROSITE" id="PS50103"/>
    </source>
</evidence>
<dbReference type="CDD" id="cd16730">
    <property type="entry name" value="RING-HC_MKRN1_3"/>
    <property type="match status" value="1"/>
</dbReference>
<comment type="caution">
    <text evidence="11">The sequence shown here is derived from an EMBL/GenBank/DDBJ whole genome shotgun (WGS) entry which is preliminary data.</text>
</comment>
<evidence type="ECO:0000256" key="7">
    <source>
        <dbReference type="ARBA" id="ARBA00022833"/>
    </source>
</evidence>
<sequence>MIFVFLHNSFSFSFHLSFRFEMSKSTRDPPAIVHTGKHFAATSIILGIGAICAVWLRKVFVRSCPIVNMAEGWTEKKSSWGPLESHSLSSVPPCRFFQLGKCIYGENCRYLHELDAETNESNDSCHNVMAVNWVNAPEFIPSSTIYSAADTQLDFPAMQSFAESDVVEKEEAGPSTSQQTSVKSYAKAVDPNAGQSFKIAQSTSELCPYFFMGSCRYGEECTYIHGDLCELCSQHCLHPTDEEQRIEHNQSCLLQHKVDMEKSFAVARSRDKACGICMEIIWEKLPSTKQRFGLLPNCSHCFCLDCIRKWRQEKQFENKIIRSCPECRVQSDFVCPSRYWCETKEEKEKLITDYKGALSNKACKYFNQGDGECPFGNRCFYLHALPDGTRTDVGPPQGKLRRRRFGQDEEEAEVFQVLLWDFLEERESRYVLQLGLDLEDLDLYTSDSDDYYSDEADSLFFLQ</sequence>
<evidence type="ECO:0000259" key="9">
    <source>
        <dbReference type="PROSITE" id="PS50089"/>
    </source>
</evidence>
<feature type="domain" description="RING-type" evidence="9">
    <location>
        <begin position="274"/>
        <end position="328"/>
    </location>
</feature>
<keyword evidence="6 8" id="KW-0863">Zinc-finger</keyword>
<dbReference type="InterPro" id="IPR001841">
    <property type="entry name" value="Znf_RING"/>
</dbReference>
<dbReference type="Pfam" id="PF18044">
    <property type="entry name" value="zf-CCCH_4"/>
    <property type="match status" value="1"/>
</dbReference>
<reference evidence="11 12" key="1">
    <citation type="journal article" date="2023" name="Nucleic Acids Res.">
        <title>The hologenome of Daphnia magna reveals possible DNA methylation and microbiome-mediated evolution of the host genome.</title>
        <authorList>
            <person name="Chaturvedi A."/>
            <person name="Li X."/>
            <person name="Dhandapani V."/>
            <person name="Marshall H."/>
            <person name="Kissane S."/>
            <person name="Cuenca-Cambronero M."/>
            <person name="Asole G."/>
            <person name="Calvet F."/>
            <person name="Ruiz-Romero M."/>
            <person name="Marangio P."/>
            <person name="Guigo R."/>
            <person name="Rago D."/>
            <person name="Mirbahai L."/>
            <person name="Eastwood N."/>
            <person name="Colbourne J.K."/>
            <person name="Zhou J."/>
            <person name="Mallon E."/>
            <person name="Orsini L."/>
        </authorList>
    </citation>
    <scope>NUCLEOTIDE SEQUENCE [LARGE SCALE GENOMIC DNA]</scope>
    <source>
        <strain evidence="11">LRV0_1</strain>
    </source>
</reference>
<keyword evidence="5" id="KW-0677">Repeat</keyword>
<proteinExistence type="predicted"/>
<dbReference type="InterPro" id="IPR013083">
    <property type="entry name" value="Znf_RING/FYVE/PHD"/>
</dbReference>
<evidence type="ECO:0000256" key="1">
    <source>
        <dbReference type="ARBA" id="ARBA00000900"/>
    </source>
</evidence>
<evidence type="ECO:0000313" key="11">
    <source>
        <dbReference type="EMBL" id="KAK4015981.1"/>
    </source>
</evidence>
<feature type="domain" description="C3H1-type" evidence="10">
    <location>
        <begin position="201"/>
        <end position="228"/>
    </location>
</feature>
<dbReference type="EMBL" id="JAOYFB010000005">
    <property type="protein sequence ID" value="KAK4015981.1"/>
    <property type="molecule type" value="Genomic_DNA"/>
</dbReference>
<dbReference type="PROSITE" id="PS50103">
    <property type="entry name" value="ZF_C3H1"/>
    <property type="match status" value="3"/>
</dbReference>
<name>A0ABQ9ZSR8_9CRUS</name>
<evidence type="ECO:0000256" key="2">
    <source>
        <dbReference type="ARBA" id="ARBA00012483"/>
    </source>
</evidence>
<evidence type="ECO:0000256" key="5">
    <source>
        <dbReference type="ARBA" id="ARBA00022737"/>
    </source>
</evidence>
<feature type="zinc finger region" description="C3H1-type" evidence="8">
    <location>
        <begin position="357"/>
        <end position="386"/>
    </location>
</feature>
<keyword evidence="4 8" id="KW-0479">Metal-binding</keyword>
<feature type="domain" description="C3H1-type" evidence="10">
    <location>
        <begin position="88"/>
        <end position="115"/>
    </location>
</feature>
<dbReference type="PROSITE" id="PS00518">
    <property type="entry name" value="ZF_RING_1"/>
    <property type="match status" value="1"/>
</dbReference>
<dbReference type="SUPFAM" id="SSF57850">
    <property type="entry name" value="RING/U-box"/>
    <property type="match status" value="1"/>
</dbReference>
<organism evidence="11 12">
    <name type="scientific">Daphnia magna</name>
    <dbReference type="NCBI Taxonomy" id="35525"/>
    <lineage>
        <taxon>Eukaryota</taxon>
        <taxon>Metazoa</taxon>
        <taxon>Ecdysozoa</taxon>
        <taxon>Arthropoda</taxon>
        <taxon>Crustacea</taxon>
        <taxon>Branchiopoda</taxon>
        <taxon>Diplostraca</taxon>
        <taxon>Cladocera</taxon>
        <taxon>Anomopoda</taxon>
        <taxon>Daphniidae</taxon>
        <taxon>Daphnia</taxon>
    </lineage>
</organism>
<dbReference type="InterPro" id="IPR045072">
    <property type="entry name" value="MKRN-like"/>
</dbReference>
<evidence type="ECO:0000256" key="6">
    <source>
        <dbReference type="ARBA" id="ARBA00022771"/>
    </source>
</evidence>
<dbReference type="PANTHER" id="PTHR11224">
    <property type="entry name" value="MAKORIN-RELATED"/>
    <property type="match status" value="1"/>
</dbReference>
<evidence type="ECO:0000256" key="3">
    <source>
        <dbReference type="ARBA" id="ARBA00022679"/>
    </source>
</evidence>
<dbReference type="SUPFAM" id="SSF90229">
    <property type="entry name" value="CCCH zinc finger"/>
    <property type="match status" value="2"/>
</dbReference>
<comment type="catalytic activity">
    <reaction evidence="1">
        <text>S-ubiquitinyl-[E2 ubiquitin-conjugating enzyme]-L-cysteine + [acceptor protein]-L-lysine = [E2 ubiquitin-conjugating enzyme]-L-cysteine + N(6)-ubiquitinyl-[acceptor protein]-L-lysine.</text>
        <dbReference type="EC" id="2.3.2.27"/>
    </reaction>
</comment>